<organism evidence="21 22">
    <name type="scientific">Nakamurella endophytica</name>
    <dbReference type="NCBI Taxonomy" id="1748367"/>
    <lineage>
        <taxon>Bacteria</taxon>
        <taxon>Bacillati</taxon>
        <taxon>Actinomycetota</taxon>
        <taxon>Actinomycetes</taxon>
        <taxon>Nakamurellales</taxon>
        <taxon>Nakamurellaceae</taxon>
        <taxon>Nakamurella</taxon>
    </lineage>
</organism>
<dbReference type="Pfam" id="PF01043">
    <property type="entry name" value="SecA_PP_bind"/>
    <property type="match status" value="1"/>
</dbReference>
<evidence type="ECO:0000259" key="19">
    <source>
        <dbReference type="PROSITE" id="PS51194"/>
    </source>
</evidence>
<evidence type="ECO:0000256" key="2">
    <source>
        <dbReference type="ARBA" id="ARBA00007650"/>
    </source>
</evidence>
<dbReference type="GO" id="GO:0005829">
    <property type="term" value="C:cytosol"/>
    <property type="evidence" value="ECO:0007669"/>
    <property type="project" value="TreeGrafter"/>
</dbReference>
<dbReference type="GO" id="GO:0031522">
    <property type="term" value="C:cell envelope Sec protein transport complex"/>
    <property type="evidence" value="ECO:0007669"/>
    <property type="project" value="TreeGrafter"/>
</dbReference>
<keyword evidence="8" id="KW-0862">Zinc</keyword>
<evidence type="ECO:0000256" key="17">
    <source>
        <dbReference type="SAM" id="MobiDB-lite"/>
    </source>
</evidence>
<dbReference type="RefSeq" id="WP_188939655.1">
    <property type="nucleotide sequence ID" value="NZ_BMNA01000001.1"/>
</dbReference>
<dbReference type="FunFam" id="3.40.50.300:FF:000113">
    <property type="entry name" value="Preprotein translocase subunit SecA"/>
    <property type="match status" value="1"/>
</dbReference>
<keyword evidence="5 15" id="KW-0963">Cytoplasm</keyword>
<comment type="catalytic activity">
    <reaction evidence="14 15">
        <text>ATP + H2O + cellular proteinSide 1 = ADP + phosphate + cellular proteinSide 2.</text>
        <dbReference type="EC" id="7.4.2.8"/>
    </reaction>
</comment>
<dbReference type="PANTHER" id="PTHR30612">
    <property type="entry name" value="SECA INNER MEMBRANE COMPONENT OF SEC PROTEIN SECRETION SYSTEM"/>
    <property type="match status" value="1"/>
</dbReference>
<feature type="compositionally biased region" description="Low complexity" evidence="17">
    <location>
        <begin position="944"/>
        <end position="961"/>
    </location>
</feature>
<evidence type="ECO:0000256" key="13">
    <source>
        <dbReference type="ARBA" id="ARBA00023136"/>
    </source>
</evidence>
<evidence type="ECO:0000256" key="16">
    <source>
        <dbReference type="RuleBase" id="RU003874"/>
    </source>
</evidence>
<dbReference type="SUPFAM" id="SSF81886">
    <property type="entry name" value="Helical scaffold and wing domains of SecA"/>
    <property type="match status" value="1"/>
</dbReference>
<feature type="compositionally biased region" description="Low complexity" evidence="17">
    <location>
        <begin position="856"/>
        <end position="878"/>
    </location>
</feature>
<keyword evidence="6" id="KW-0479">Metal-binding</keyword>
<dbReference type="SUPFAM" id="SSF81767">
    <property type="entry name" value="Pre-protein crosslinking domain of SecA"/>
    <property type="match status" value="1"/>
</dbReference>
<dbReference type="InterPro" id="IPR000185">
    <property type="entry name" value="SecA"/>
</dbReference>
<feature type="compositionally biased region" description="Low complexity" evidence="17">
    <location>
        <begin position="912"/>
        <end position="925"/>
    </location>
</feature>
<keyword evidence="13 15" id="KW-0472">Membrane</keyword>
<dbReference type="InterPro" id="IPR036266">
    <property type="entry name" value="SecA_Wing/Scaffold_sf"/>
</dbReference>
<dbReference type="InterPro" id="IPR044722">
    <property type="entry name" value="SecA_SF2_C"/>
</dbReference>
<dbReference type="Gene3D" id="1.10.3060.10">
    <property type="entry name" value="Helical scaffold and wing domains of SecA"/>
    <property type="match status" value="1"/>
</dbReference>
<dbReference type="InterPro" id="IPR011115">
    <property type="entry name" value="SecA_DEAD"/>
</dbReference>
<dbReference type="PROSITE" id="PS51192">
    <property type="entry name" value="HELICASE_ATP_BIND_1"/>
    <property type="match status" value="1"/>
</dbReference>
<dbReference type="GO" id="GO:0008564">
    <property type="term" value="F:protein-exporting ATPase activity"/>
    <property type="evidence" value="ECO:0007669"/>
    <property type="project" value="UniProtKB-EC"/>
</dbReference>
<dbReference type="GO" id="GO:0017038">
    <property type="term" value="P:protein import"/>
    <property type="evidence" value="ECO:0007669"/>
    <property type="project" value="InterPro"/>
</dbReference>
<gene>
    <name evidence="21" type="primary">secA1</name>
    <name evidence="15" type="synonym">secA</name>
    <name evidence="21" type="ORF">GCM10011594_02090</name>
</gene>
<comment type="cofactor">
    <cofactor evidence="1">
        <name>Zn(2+)</name>
        <dbReference type="ChEBI" id="CHEBI:29105"/>
    </cofactor>
</comment>
<feature type="binding site" evidence="15">
    <location>
        <begin position="102"/>
        <end position="106"/>
    </location>
    <ligand>
        <name>ATP</name>
        <dbReference type="ChEBI" id="CHEBI:30616"/>
    </ligand>
</feature>
<feature type="region of interest" description="Disordered" evidence="17">
    <location>
        <begin position="840"/>
        <end position="996"/>
    </location>
</feature>
<dbReference type="Proteomes" id="UP000655208">
    <property type="component" value="Unassembled WGS sequence"/>
</dbReference>
<dbReference type="GO" id="GO:0043952">
    <property type="term" value="P:protein transport by the Sec complex"/>
    <property type="evidence" value="ECO:0007669"/>
    <property type="project" value="UniProtKB-ARBA"/>
</dbReference>
<dbReference type="PROSITE" id="PS51194">
    <property type="entry name" value="HELICASE_CTER"/>
    <property type="match status" value="1"/>
</dbReference>
<dbReference type="FunFam" id="3.40.50.300:FF:000334">
    <property type="entry name" value="Protein translocase subunit SecA"/>
    <property type="match status" value="1"/>
</dbReference>
<dbReference type="InterPro" id="IPR036670">
    <property type="entry name" value="SecA_X-link_sf"/>
</dbReference>
<feature type="domain" description="Helicase ATP-binding" evidence="18">
    <location>
        <begin position="86"/>
        <end position="243"/>
    </location>
</feature>
<comment type="similarity">
    <text evidence="2 15 16">Belongs to the SecA family.</text>
</comment>
<evidence type="ECO:0000256" key="11">
    <source>
        <dbReference type="ARBA" id="ARBA00022967"/>
    </source>
</evidence>
<dbReference type="AlphaFoldDB" id="A0A917SJU7"/>
<dbReference type="Gene3D" id="3.40.50.300">
    <property type="entry name" value="P-loop containing nucleotide triphosphate hydrolases"/>
    <property type="match status" value="2"/>
</dbReference>
<reference evidence="21" key="2">
    <citation type="submission" date="2020-09" db="EMBL/GenBank/DDBJ databases">
        <authorList>
            <person name="Sun Q."/>
            <person name="Zhou Y."/>
        </authorList>
    </citation>
    <scope>NUCLEOTIDE SEQUENCE</scope>
    <source>
        <strain evidence="21">CGMCC 4.7308</strain>
    </source>
</reference>
<evidence type="ECO:0000256" key="6">
    <source>
        <dbReference type="ARBA" id="ARBA00022723"/>
    </source>
</evidence>
<accession>A0A917SJU7</accession>
<keyword evidence="3 15" id="KW-0813">Transport</keyword>
<dbReference type="PANTHER" id="PTHR30612:SF0">
    <property type="entry name" value="CHLOROPLAST PROTEIN-TRANSPORTING ATPASE"/>
    <property type="match status" value="1"/>
</dbReference>
<dbReference type="InterPro" id="IPR011116">
    <property type="entry name" value="SecA_Wing/Scaffold"/>
</dbReference>
<dbReference type="FunFam" id="1.10.3060.10:FF:000002">
    <property type="entry name" value="Preprotein translocase subunit SecA"/>
    <property type="match status" value="1"/>
</dbReference>
<evidence type="ECO:0000256" key="5">
    <source>
        <dbReference type="ARBA" id="ARBA00022490"/>
    </source>
</evidence>
<evidence type="ECO:0000313" key="22">
    <source>
        <dbReference type="Proteomes" id="UP000655208"/>
    </source>
</evidence>
<feature type="binding site" evidence="15">
    <location>
        <position position="84"/>
    </location>
    <ligand>
        <name>ATP</name>
        <dbReference type="ChEBI" id="CHEBI:30616"/>
    </ligand>
</feature>
<dbReference type="Pfam" id="PF02810">
    <property type="entry name" value="SEC-C"/>
    <property type="match status" value="1"/>
</dbReference>
<evidence type="ECO:0000256" key="3">
    <source>
        <dbReference type="ARBA" id="ARBA00022448"/>
    </source>
</evidence>
<evidence type="ECO:0000313" key="21">
    <source>
        <dbReference type="EMBL" id="GGL85962.1"/>
    </source>
</evidence>
<dbReference type="EC" id="7.4.2.8" evidence="15"/>
<dbReference type="CDD" id="cd17928">
    <property type="entry name" value="DEXDc_SecA"/>
    <property type="match status" value="1"/>
</dbReference>
<dbReference type="NCBIfam" id="TIGR00963">
    <property type="entry name" value="secA"/>
    <property type="match status" value="1"/>
</dbReference>
<dbReference type="Gene3D" id="3.10.450.50">
    <property type="match status" value="1"/>
</dbReference>
<dbReference type="PROSITE" id="PS01312">
    <property type="entry name" value="SECA"/>
    <property type="match status" value="1"/>
</dbReference>
<feature type="domain" description="Helicase C-terminal" evidence="19">
    <location>
        <begin position="413"/>
        <end position="618"/>
    </location>
</feature>
<comment type="function">
    <text evidence="15">Part of the Sec protein translocase complex. Interacts with the SecYEG preprotein conducting channel. Has a central role in coupling the hydrolysis of ATP to the transfer of proteins into and across the cell membrane, serving as an ATP-driven molecular motor driving the stepwise translocation of polypeptide chains across the membrane.</text>
</comment>
<evidence type="ECO:0000256" key="15">
    <source>
        <dbReference type="HAMAP-Rule" id="MF_01382"/>
    </source>
</evidence>
<feature type="binding site" evidence="15">
    <location>
        <position position="491"/>
    </location>
    <ligand>
        <name>ATP</name>
        <dbReference type="ChEBI" id="CHEBI:30616"/>
    </ligand>
</feature>
<dbReference type="FunFam" id="3.90.1440.10:FF:000002">
    <property type="entry name" value="Protein translocase subunit SecA"/>
    <property type="match status" value="1"/>
</dbReference>
<evidence type="ECO:0000256" key="12">
    <source>
        <dbReference type="ARBA" id="ARBA00023010"/>
    </source>
</evidence>
<evidence type="ECO:0000259" key="20">
    <source>
        <dbReference type="PROSITE" id="PS51196"/>
    </source>
</evidence>
<dbReference type="InterPro" id="IPR014018">
    <property type="entry name" value="SecA_motor_DEAD"/>
</dbReference>
<keyword evidence="10 15" id="KW-0653">Protein transport</keyword>
<keyword evidence="12 15" id="KW-0811">Translocation</keyword>
<evidence type="ECO:0000256" key="9">
    <source>
        <dbReference type="ARBA" id="ARBA00022840"/>
    </source>
</evidence>
<dbReference type="HAMAP" id="MF_01382">
    <property type="entry name" value="SecA"/>
    <property type="match status" value="1"/>
</dbReference>
<dbReference type="InterPro" id="IPR020937">
    <property type="entry name" value="SecA_CS"/>
</dbReference>
<keyword evidence="4 15" id="KW-1003">Cell membrane</keyword>
<evidence type="ECO:0000256" key="7">
    <source>
        <dbReference type="ARBA" id="ARBA00022741"/>
    </source>
</evidence>
<dbReference type="InterPro" id="IPR027417">
    <property type="entry name" value="P-loop_NTPase"/>
</dbReference>
<dbReference type="SMART" id="SM00957">
    <property type="entry name" value="SecA_DEAD"/>
    <property type="match status" value="1"/>
</dbReference>
<keyword evidence="7 15" id="KW-0547">Nucleotide-binding</keyword>
<dbReference type="Gene3D" id="3.90.1440.10">
    <property type="entry name" value="SecA, preprotein cross-linking domain"/>
    <property type="match status" value="1"/>
</dbReference>
<keyword evidence="11 15" id="KW-1278">Translocase</keyword>
<evidence type="ECO:0000256" key="14">
    <source>
        <dbReference type="ARBA" id="ARBA00034006"/>
    </source>
</evidence>
<evidence type="ECO:0000256" key="4">
    <source>
        <dbReference type="ARBA" id="ARBA00022475"/>
    </source>
</evidence>
<dbReference type="InterPro" id="IPR011130">
    <property type="entry name" value="SecA_preprotein_X-link_dom"/>
</dbReference>
<keyword evidence="22" id="KW-1185">Reference proteome</keyword>
<dbReference type="Pfam" id="PF07517">
    <property type="entry name" value="SecA_DEAD"/>
    <property type="match status" value="1"/>
</dbReference>
<dbReference type="GO" id="GO:0065002">
    <property type="term" value="P:intracellular protein transmembrane transport"/>
    <property type="evidence" value="ECO:0007669"/>
    <property type="project" value="UniProtKB-UniRule"/>
</dbReference>
<feature type="compositionally biased region" description="Gly residues" evidence="17">
    <location>
        <begin position="845"/>
        <end position="855"/>
    </location>
</feature>
<comment type="subcellular location">
    <subcellularLocation>
        <location evidence="15">Cell membrane</location>
        <topology evidence="15">Peripheral membrane protein</topology>
        <orientation evidence="15">Cytoplasmic side</orientation>
    </subcellularLocation>
    <subcellularLocation>
        <location evidence="15">Cytoplasm</location>
    </subcellularLocation>
    <text evidence="15">Distribution is 50-50.</text>
</comment>
<dbReference type="SMART" id="SM00958">
    <property type="entry name" value="SecA_PP_bind"/>
    <property type="match status" value="1"/>
</dbReference>
<feature type="domain" description="SecA family profile" evidence="20">
    <location>
        <begin position="1"/>
        <end position="613"/>
    </location>
</feature>
<dbReference type="PRINTS" id="PR00906">
    <property type="entry name" value="SECA"/>
</dbReference>
<dbReference type="GO" id="GO:0006605">
    <property type="term" value="P:protein targeting"/>
    <property type="evidence" value="ECO:0007669"/>
    <property type="project" value="UniProtKB-UniRule"/>
</dbReference>
<comment type="caution">
    <text evidence="21">The sequence shown here is derived from an EMBL/GenBank/DDBJ whole genome shotgun (WGS) entry which is preliminary data.</text>
</comment>
<dbReference type="InterPro" id="IPR004027">
    <property type="entry name" value="SEC_C_motif"/>
</dbReference>
<evidence type="ECO:0000256" key="1">
    <source>
        <dbReference type="ARBA" id="ARBA00001947"/>
    </source>
</evidence>
<dbReference type="SUPFAM" id="SSF52540">
    <property type="entry name" value="P-loop containing nucleoside triphosphate hydrolases"/>
    <property type="match status" value="2"/>
</dbReference>
<protein>
    <recommendedName>
        <fullName evidence="15 16">Protein translocase subunit SecA</fullName>
        <ecNumber evidence="15">7.4.2.8</ecNumber>
    </recommendedName>
</protein>
<comment type="subunit">
    <text evidence="15">Monomer and homodimer. Part of the essential Sec protein translocation apparatus which comprises SecA, SecYEG and auxiliary proteins SecDF. Other proteins may also be involved.</text>
</comment>
<dbReference type="Pfam" id="PF07516">
    <property type="entry name" value="SecA_SW"/>
    <property type="match status" value="1"/>
</dbReference>
<evidence type="ECO:0000256" key="10">
    <source>
        <dbReference type="ARBA" id="ARBA00022927"/>
    </source>
</evidence>
<name>A0A917SJU7_9ACTN</name>
<keyword evidence="9 15" id="KW-0067">ATP-binding</keyword>
<dbReference type="CDD" id="cd18803">
    <property type="entry name" value="SF2_C_secA"/>
    <property type="match status" value="1"/>
</dbReference>
<dbReference type="GO" id="GO:0046872">
    <property type="term" value="F:metal ion binding"/>
    <property type="evidence" value="ECO:0007669"/>
    <property type="project" value="UniProtKB-KW"/>
</dbReference>
<evidence type="ECO:0000259" key="18">
    <source>
        <dbReference type="PROSITE" id="PS51192"/>
    </source>
</evidence>
<dbReference type="InterPro" id="IPR001650">
    <property type="entry name" value="Helicase_C-like"/>
</dbReference>
<dbReference type="GO" id="GO:0005524">
    <property type="term" value="F:ATP binding"/>
    <property type="evidence" value="ECO:0007669"/>
    <property type="project" value="UniProtKB-UniRule"/>
</dbReference>
<dbReference type="InterPro" id="IPR014001">
    <property type="entry name" value="Helicase_ATP-bd"/>
</dbReference>
<dbReference type="PROSITE" id="PS51196">
    <property type="entry name" value="SECA_MOTOR_DEAD"/>
    <property type="match status" value="1"/>
</dbReference>
<sequence>MVLSRLLRAGEAKTLKRLRAIADHINDLEGDYKELSDAELRALTDTFRQRLADGETTDDLLPEAFAVVREAATRTLGQRHFDVQLMGGAALHLGNIAEMKTGEGKTLVSTLPVYLNALEGKGVHVVTTNDYLAQRDSEWMGRVHRFLGLDVGVILSQQTPDVRRRAYAADITYGTNNEFGFDYLRDNMAWSKADLVQRGHFFAVVDEVDSILIDEARTPLIISGPADQSSKWYSDFARLVPRLQRDVDYEVDESKRTVGVTEDGVAKVEQALGIDNLYESVNTPLVGFLNNALKAKELYKRDKDYIVVSGEVLIVDEFTGRVLHGRRYNEGMHQAIEAKEGVEIKAENQTLATITLQNYFRLYEKLSGMTGTAQTEAAELHQTYKLGVVPIPPNKPVQRLDESDLIYKTEDAKFDAVVQDIEERYEKGQPVLVGTASVEKSEALSKLLLRAGVPHEVLNAKNHAREAAIIAQAGRSGAVTVATNMAGRGTDIVLGGNPDFTADLDLRQRGLSPAETPEEYEAAWTDALDEAQRKSKAEAEKVREAGGLYVLGTERHESRRIDNQLRGRSGRQGDPGESRFYLSLGDDLMRRVGGGTVEMLMTRLRMPDDVPIEHNFVSRAIKSAQTQVEQQNYEIRKNVLKYDEVMNKQRTVIYDERRRVLDGEDLHVQVQNMITDVITAYVQGATAQGYGEDWDLDTLWTALRTLFPIQVTPAEIAESPAGLTRENLLEAVLKDARDRWAEREEALSPEITRELERRVVLSVLDRKWREHLYEMDYLKEGIGLRAMAQRDPLVEYQREGFDMFAAMLDSLKEESVGFLYNLQVQVVPAEEAAQVEAAQGSAVDGAGGDGVGTGQGAPAAAPAAVGAGNGAAPAARRPLAPPKPVGGKQAAGATRTVTRVRPVQPLPSQETPTAAAPSGDSAPSAFRAKGLARPAQEKAPLQYSGPAEAGGVEESGAAEVRGAGGAAKEPGRNAPCPCGSGKKYKVCHGRPGSAGL</sequence>
<evidence type="ECO:0000256" key="8">
    <source>
        <dbReference type="ARBA" id="ARBA00022833"/>
    </source>
</evidence>
<dbReference type="GO" id="GO:0005886">
    <property type="term" value="C:plasma membrane"/>
    <property type="evidence" value="ECO:0007669"/>
    <property type="project" value="UniProtKB-SubCell"/>
</dbReference>
<reference evidence="21" key="1">
    <citation type="journal article" date="2014" name="Int. J. Syst. Evol. Microbiol.">
        <title>Complete genome sequence of Corynebacterium casei LMG S-19264T (=DSM 44701T), isolated from a smear-ripened cheese.</title>
        <authorList>
            <consortium name="US DOE Joint Genome Institute (JGI-PGF)"/>
            <person name="Walter F."/>
            <person name="Albersmeier A."/>
            <person name="Kalinowski J."/>
            <person name="Ruckert C."/>
        </authorList>
    </citation>
    <scope>NUCLEOTIDE SEQUENCE</scope>
    <source>
        <strain evidence="21">CGMCC 4.7308</strain>
    </source>
</reference>
<dbReference type="NCBIfam" id="NF009538">
    <property type="entry name" value="PRK12904.1"/>
    <property type="match status" value="1"/>
</dbReference>
<dbReference type="EMBL" id="BMNA01000001">
    <property type="protein sequence ID" value="GGL85962.1"/>
    <property type="molecule type" value="Genomic_DNA"/>
</dbReference>
<proteinExistence type="inferred from homology"/>
<dbReference type="Pfam" id="PF21090">
    <property type="entry name" value="P-loop_SecA"/>
    <property type="match status" value="1"/>
</dbReference>